<organism evidence="2">
    <name type="scientific">Rhizophora mucronata</name>
    <name type="common">Asiatic mangrove</name>
    <dbReference type="NCBI Taxonomy" id="61149"/>
    <lineage>
        <taxon>Eukaryota</taxon>
        <taxon>Viridiplantae</taxon>
        <taxon>Streptophyta</taxon>
        <taxon>Embryophyta</taxon>
        <taxon>Tracheophyta</taxon>
        <taxon>Spermatophyta</taxon>
        <taxon>Magnoliopsida</taxon>
        <taxon>eudicotyledons</taxon>
        <taxon>Gunneridae</taxon>
        <taxon>Pentapetalae</taxon>
        <taxon>rosids</taxon>
        <taxon>fabids</taxon>
        <taxon>Malpighiales</taxon>
        <taxon>Rhizophoraceae</taxon>
        <taxon>Rhizophora</taxon>
    </lineage>
</organism>
<keyword evidence="1" id="KW-1133">Transmembrane helix</keyword>
<keyword evidence="1" id="KW-0812">Transmembrane</keyword>
<name>A0A2P2IH70_RHIMU</name>
<keyword evidence="1" id="KW-0472">Membrane</keyword>
<dbReference type="AlphaFoldDB" id="A0A2P2IH70"/>
<dbReference type="EMBL" id="GGEC01000089">
    <property type="protein sequence ID" value="MBW80572.1"/>
    <property type="molecule type" value="Transcribed_RNA"/>
</dbReference>
<feature type="transmembrane region" description="Helical" evidence="1">
    <location>
        <begin position="14"/>
        <end position="39"/>
    </location>
</feature>
<sequence>MVISLNELNVLHDIFVVFFILIYQFLPSGSCCIQLSVLLSC</sequence>
<evidence type="ECO:0000256" key="1">
    <source>
        <dbReference type="SAM" id="Phobius"/>
    </source>
</evidence>
<evidence type="ECO:0000313" key="2">
    <source>
        <dbReference type="EMBL" id="MBW80572.1"/>
    </source>
</evidence>
<reference evidence="2" key="1">
    <citation type="submission" date="2018-02" db="EMBL/GenBank/DDBJ databases">
        <title>Rhizophora mucronata_Transcriptome.</title>
        <authorList>
            <person name="Meera S.P."/>
            <person name="Sreeshan A."/>
            <person name="Augustine A."/>
        </authorList>
    </citation>
    <scope>NUCLEOTIDE SEQUENCE</scope>
    <source>
        <tissue evidence="2">Leaf</tissue>
    </source>
</reference>
<protein>
    <submittedName>
        <fullName evidence="2">Uncharacterized protein</fullName>
    </submittedName>
</protein>
<accession>A0A2P2IH70</accession>
<proteinExistence type="predicted"/>